<name>A0A4Z2HPB5_9TELE</name>
<accession>A0A4Z2HPB5</accession>
<dbReference type="EMBL" id="SRLO01000200">
    <property type="protein sequence ID" value="TNN67689.1"/>
    <property type="molecule type" value="Genomic_DNA"/>
</dbReference>
<sequence length="230" mass="24995">MARAMLAAYDGSKRRASVAVNNAVSAEMKHDRALVRPTSSLGPSPSLSYPPSCAAAPRSEGSFDTGSEAAITLQSSQMVKGHLGPTTASLTEGDAGRRTSLSRRSINRIMEVMVGGLLSREPACQPATAGRWRARGVRSDWDMEEMDEESPGRERERERERERGRGEAQIIDGGRPYIRVIQQETDLHIKVSKHRVDFERIPLSSAATTEVFSGIPSLRLRAASSSSSSI</sequence>
<protein>
    <submittedName>
        <fullName evidence="2">Uncharacterized protein</fullName>
    </submittedName>
</protein>
<keyword evidence="3" id="KW-1185">Reference proteome</keyword>
<feature type="region of interest" description="Disordered" evidence="1">
    <location>
        <begin position="34"/>
        <end position="64"/>
    </location>
</feature>
<gene>
    <name evidence="2" type="ORF">EYF80_022153</name>
</gene>
<evidence type="ECO:0000313" key="3">
    <source>
        <dbReference type="Proteomes" id="UP000314294"/>
    </source>
</evidence>
<organism evidence="2 3">
    <name type="scientific">Liparis tanakae</name>
    <name type="common">Tanaka's snailfish</name>
    <dbReference type="NCBI Taxonomy" id="230148"/>
    <lineage>
        <taxon>Eukaryota</taxon>
        <taxon>Metazoa</taxon>
        <taxon>Chordata</taxon>
        <taxon>Craniata</taxon>
        <taxon>Vertebrata</taxon>
        <taxon>Euteleostomi</taxon>
        <taxon>Actinopterygii</taxon>
        <taxon>Neopterygii</taxon>
        <taxon>Teleostei</taxon>
        <taxon>Neoteleostei</taxon>
        <taxon>Acanthomorphata</taxon>
        <taxon>Eupercaria</taxon>
        <taxon>Perciformes</taxon>
        <taxon>Cottioidei</taxon>
        <taxon>Cottales</taxon>
        <taxon>Liparidae</taxon>
        <taxon>Liparis</taxon>
    </lineage>
</organism>
<feature type="compositionally biased region" description="Basic and acidic residues" evidence="1">
    <location>
        <begin position="150"/>
        <end position="165"/>
    </location>
</feature>
<feature type="compositionally biased region" description="Low complexity" evidence="1">
    <location>
        <begin position="37"/>
        <end position="57"/>
    </location>
</feature>
<comment type="caution">
    <text evidence="2">The sequence shown here is derived from an EMBL/GenBank/DDBJ whole genome shotgun (WGS) entry which is preliminary data.</text>
</comment>
<proteinExistence type="predicted"/>
<reference evidence="2 3" key="1">
    <citation type="submission" date="2019-03" db="EMBL/GenBank/DDBJ databases">
        <title>First draft genome of Liparis tanakae, snailfish: a comprehensive survey of snailfish specific genes.</title>
        <authorList>
            <person name="Kim W."/>
            <person name="Song I."/>
            <person name="Jeong J.-H."/>
            <person name="Kim D."/>
            <person name="Kim S."/>
            <person name="Ryu S."/>
            <person name="Song J.Y."/>
            <person name="Lee S.K."/>
        </authorList>
    </citation>
    <scope>NUCLEOTIDE SEQUENCE [LARGE SCALE GENOMIC DNA]</scope>
    <source>
        <tissue evidence="2">Muscle</tissue>
    </source>
</reference>
<feature type="region of interest" description="Disordered" evidence="1">
    <location>
        <begin position="76"/>
        <end position="102"/>
    </location>
</feature>
<evidence type="ECO:0000313" key="2">
    <source>
        <dbReference type="EMBL" id="TNN67689.1"/>
    </source>
</evidence>
<evidence type="ECO:0000256" key="1">
    <source>
        <dbReference type="SAM" id="MobiDB-lite"/>
    </source>
</evidence>
<dbReference type="AlphaFoldDB" id="A0A4Z2HPB5"/>
<feature type="region of interest" description="Disordered" evidence="1">
    <location>
        <begin position="142"/>
        <end position="165"/>
    </location>
</feature>
<dbReference type="Proteomes" id="UP000314294">
    <property type="component" value="Unassembled WGS sequence"/>
</dbReference>